<evidence type="ECO:0000313" key="1">
    <source>
        <dbReference type="EMBL" id="ALI98893.1"/>
    </source>
</evidence>
<proteinExistence type="predicted"/>
<keyword evidence="2" id="KW-1185">Reference proteome</keyword>
<name>A0A0P0CHV4_9BACT</name>
<dbReference type="PATRIC" id="fig|512763.3.peg.1711"/>
<dbReference type="OrthoDB" id="4205621at2"/>
<sequence length="124" mass="14078">MEVFKITRVYVDAHGESHFEEIAKPLRSVGEIGFLSEPEEVESIIFRKVLPTYDYDFHTAPARQFIVLLDGEIEIETSLGKKRQFKASDILLVEDTTGKGHRTKNLIPAVRSSIFITLKAKAEE</sequence>
<dbReference type="Gene3D" id="2.60.120.10">
    <property type="entry name" value="Jelly Rolls"/>
    <property type="match status" value="1"/>
</dbReference>
<gene>
    <name evidence="1" type="ORF">DC20_07775</name>
</gene>
<dbReference type="InterPro" id="IPR014710">
    <property type="entry name" value="RmlC-like_jellyroll"/>
</dbReference>
<organism evidence="1 2">
    <name type="scientific">Rufibacter tibetensis</name>
    <dbReference type="NCBI Taxonomy" id="512763"/>
    <lineage>
        <taxon>Bacteria</taxon>
        <taxon>Pseudomonadati</taxon>
        <taxon>Bacteroidota</taxon>
        <taxon>Cytophagia</taxon>
        <taxon>Cytophagales</taxon>
        <taxon>Hymenobacteraceae</taxon>
        <taxon>Rufibacter</taxon>
    </lineage>
</organism>
<dbReference type="STRING" id="512763.DC20_07775"/>
<dbReference type="RefSeq" id="WP_062543306.1">
    <property type="nucleotide sequence ID" value="NZ_CP012643.1"/>
</dbReference>
<dbReference type="KEGG" id="rti:DC20_07775"/>
<dbReference type="Proteomes" id="UP000061382">
    <property type="component" value="Chromosome"/>
</dbReference>
<evidence type="ECO:0008006" key="3">
    <source>
        <dbReference type="Google" id="ProtNLM"/>
    </source>
</evidence>
<dbReference type="AlphaFoldDB" id="A0A0P0CHV4"/>
<reference evidence="1 2" key="1">
    <citation type="submission" date="2015-08" db="EMBL/GenBank/DDBJ databases">
        <title>Complete genome sequence of Rufibacter tibetensis strain 1351t, a radiation-resistant bacterium from tibet plateau.</title>
        <authorList>
            <person name="Dai J."/>
        </authorList>
    </citation>
    <scope>NUCLEOTIDE SEQUENCE [LARGE SCALE GENOMIC DNA]</scope>
    <source>
        <strain evidence="1 2">1351</strain>
    </source>
</reference>
<evidence type="ECO:0000313" key="2">
    <source>
        <dbReference type="Proteomes" id="UP000061382"/>
    </source>
</evidence>
<accession>A0A0P0CHV4</accession>
<dbReference type="EMBL" id="CP012643">
    <property type="protein sequence ID" value="ALI98893.1"/>
    <property type="molecule type" value="Genomic_DNA"/>
</dbReference>
<protein>
    <recommendedName>
        <fullName evidence="3">Cupin 2 conserved barrel domain-containing protein</fullName>
    </recommendedName>
</protein>